<dbReference type="Proteomes" id="UP001295444">
    <property type="component" value="Chromosome 04"/>
</dbReference>
<dbReference type="EMBL" id="OW240915">
    <property type="protein sequence ID" value="CAH2284300.1"/>
    <property type="molecule type" value="Genomic_DNA"/>
</dbReference>
<proteinExistence type="predicted"/>
<evidence type="ECO:0000313" key="3">
    <source>
        <dbReference type="Proteomes" id="UP001295444"/>
    </source>
</evidence>
<protein>
    <submittedName>
        <fullName evidence="2">Uncharacterized protein</fullName>
    </submittedName>
</protein>
<dbReference type="AlphaFoldDB" id="A0AAD1W4H9"/>
<reference evidence="2" key="1">
    <citation type="submission" date="2022-03" db="EMBL/GenBank/DDBJ databases">
        <authorList>
            <person name="Alioto T."/>
            <person name="Alioto T."/>
            <person name="Gomez Garrido J."/>
        </authorList>
    </citation>
    <scope>NUCLEOTIDE SEQUENCE</scope>
</reference>
<name>A0AAD1W4H9_PELCU</name>
<keyword evidence="3" id="KW-1185">Reference proteome</keyword>
<evidence type="ECO:0000313" key="2">
    <source>
        <dbReference type="EMBL" id="CAH2284300.1"/>
    </source>
</evidence>
<feature type="region of interest" description="Disordered" evidence="1">
    <location>
        <begin position="163"/>
        <end position="184"/>
    </location>
</feature>
<accession>A0AAD1W4H9</accession>
<organism evidence="2 3">
    <name type="scientific">Pelobates cultripes</name>
    <name type="common">Western spadefoot toad</name>
    <dbReference type="NCBI Taxonomy" id="61616"/>
    <lineage>
        <taxon>Eukaryota</taxon>
        <taxon>Metazoa</taxon>
        <taxon>Chordata</taxon>
        <taxon>Craniata</taxon>
        <taxon>Vertebrata</taxon>
        <taxon>Euteleostomi</taxon>
        <taxon>Amphibia</taxon>
        <taxon>Batrachia</taxon>
        <taxon>Anura</taxon>
        <taxon>Pelobatoidea</taxon>
        <taxon>Pelobatidae</taxon>
        <taxon>Pelobates</taxon>
    </lineage>
</organism>
<sequence>MVTSKESPTFRVHQEVWTKSYGSSNTRWLPATIVETLGPKMYRVLLEDGFITRRHVDQLWSCCRLPESFTQKLPKSKSSETEDMWDEVWVDSQNFNAPTRVTCASGSEGSHAPDPIFSTLNQAPSSFSCPATSDTLTVGGRPQRHRHPPDRLQLQECIRDFSRSSHRTRKFPEGCLPPQLPSED</sequence>
<evidence type="ECO:0000256" key="1">
    <source>
        <dbReference type="SAM" id="MobiDB-lite"/>
    </source>
</evidence>
<gene>
    <name evidence="2" type="ORF">PECUL_23A033564</name>
</gene>